<evidence type="ECO:0008006" key="4">
    <source>
        <dbReference type="Google" id="ProtNLM"/>
    </source>
</evidence>
<feature type="region of interest" description="Disordered" evidence="1">
    <location>
        <begin position="15"/>
        <end position="56"/>
    </location>
</feature>
<organism evidence="2 3">
    <name type="scientific">Sporichthya brevicatena</name>
    <dbReference type="NCBI Taxonomy" id="171442"/>
    <lineage>
        <taxon>Bacteria</taxon>
        <taxon>Bacillati</taxon>
        <taxon>Actinomycetota</taxon>
        <taxon>Actinomycetes</taxon>
        <taxon>Sporichthyales</taxon>
        <taxon>Sporichthyaceae</taxon>
        <taxon>Sporichthya</taxon>
    </lineage>
</organism>
<feature type="compositionally biased region" description="Basic and acidic residues" evidence="1">
    <location>
        <begin position="34"/>
        <end position="56"/>
    </location>
</feature>
<dbReference type="Pfam" id="PF14357">
    <property type="entry name" value="DUF4404"/>
    <property type="match status" value="1"/>
</dbReference>
<dbReference type="Proteomes" id="UP001500957">
    <property type="component" value="Unassembled WGS sequence"/>
</dbReference>
<gene>
    <name evidence="2" type="ORF">GCM10009547_49170</name>
</gene>
<accession>A0ABP3SHF7</accession>
<dbReference type="RefSeq" id="WP_344609876.1">
    <property type="nucleotide sequence ID" value="NZ_BAAAHE010000068.1"/>
</dbReference>
<comment type="caution">
    <text evidence="2">The sequence shown here is derived from an EMBL/GenBank/DDBJ whole genome shotgun (WGS) entry which is preliminary data.</text>
</comment>
<proteinExistence type="predicted"/>
<sequence>MNPFRRLLDELDEILDRHDPDAEDETTEGADSLSELRAEVADHLAHDRPADEDPEKHSRIVEILEDAEDRWQAQHPRLAQAISQTLRSLSDAGL</sequence>
<dbReference type="InterPro" id="IPR025516">
    <property type="entry name" value="DUF4404"/>
</dbReference>
<dbReference type="EMBL" id="BAAAHE010000068">
    <property type="protein sequence ID" value="GAA0639224.1"/>
    <property type="molecule type" value="Genomic_DNA"/>
</dbReference>
<evidence type="ECO:0000313" key="3">
    <source>
        <dbReference type="Proteomes" id="UP001500957"/>
    </source>
</evidence>
<protein>
    <recommendedName>
        <fullName evidence="4">DUF4404 family protein</fullName>
    </recommendedName>
</protein>
<evidence type="ECO:0000313" key="2">
    <source>
        <dbReference type="EMBL" id="GAA0639224.1"/>
    </source>
</evidence>
<keyword evidence="3" id="KW-1185">Reference proteome</keyword>
<name>A0ABP3SHF7_9ACTN</name>
<evidence type="ECO:0000256" key="1">
    <source>
        <dbReference type="SAM" id="MobiDB-lite"/>
    </source>
</evidence>
<reference evidence="3" key="1">
    <citation type="journal article" date="2019" name="Int. J. Syst. Evol. Microbiol.">
        <title>The Global Catalogue of Microorganisms (GCM) 10K type strain sequencing project: providing services to taxonomists for standard genome sequencing and annotation.</title>
        <authorList>
            <consortium name="The Broad Institute Genomics Platform"/>
            <consortium name="The Broad Institute Genome Sequencing Center for Infectious Disease"/>
            <person name="Wu L."/>
            <person name="Ma J."/>
        </authorList>
    </citation>
    <scope>NUCLEOTIDE SEQUENCE [LARGE SCALE GENOMIC DNA]</scope>
    <source>
        <strain evidence="3">JCM 10671</strain>
    </source>
</reference>